<feature type="chain" id="PRO_5047378158" evidence="1">
    <location>
        <begin position="21"/>
        <end position="206"/>
    </location>
</feature>
<dbReference type="Gene3D" id="3.10.450.710">
    <property type="entry name" value="Tgt2/MlaC"/>
    <property type="match status" value="1"/>
</dbReference>
<sequence length="206" mass="23973">MRLFIYVFAFLYSLSFSLMASENDLTDPNKTLHTLSTNAFERLTSEKDRLAKEPEYIKVIINEELIPYFDYKYAAYSVVGPHLSDTTAEQRDNFVEAFRTYLINAYGHILIKYDQQTLTILDNNNFKDKKIVSVPVRMRDNNGQVTQLDFKLRKNKKTGEWKVFDVIAEGVSMLDTKRSEFGSLIQKQGIDEVIKLLLQKNDEFKS</sequence>
<dbReference type="RefSeq" id="WP_341626764.1">
    <property type="nucleotide sequence ID" value="NZ_JBAKBA010000003.1"/>
</dbReference>
<dbReference type="EMBL" id="JBAKBA010000003">
    <property type="protein sequence ID" value="MEL0658045.1"/>
    <property type="molecule type" value="Genomic_DNA"/>
</dbReference>
<keyword evidence="3" id="KW-1185">Reference proteome</keyword>
<gene>
    <name evidence="2" type="ORF">V6255_02735</name>
</gene>
<comment type="caution">
    <text evidence="2">The sequence shown here is derived from an EMBL/GenBank/DDBJ whole genome shotgun (WGS) entry which is preliminary data.</text>
</comment>
<proteinExistence type="predicted"/>
<dbReference type="PIRSF" id="PIRSF004649">
    <property type="entry name" value="MlaC"/>
    <property type="match status" value="1"/>
</dbReference>
<dbReference type="InterPro" id="IPR008869">
    <property type="entry name" value="MlaC/ttg2D"/>
</dbReference>
<accession>A0ABU9H8B5</accession>
<dbReference type="Pfam" id="PF05494">
    <property type="entry name" value="MlaC"/>
    <property type="match status" value="1"/>
</dbReference>
<name>A0ABU9H8B5_9GAMM</name>
<reference evidence="2 3" key="1">
    <citation type="submission" date="2024-02" db="EMBL/GenBank/DDBJ databases">
        <title>Bacteria isolated from the canopy kelp, Nereocystis luetkeana.</title>
        <authorList>
            <person name="Pfister C.A."/>
            <person name="Younker I.T."/>
            <person name="Light S.H."/>
        </authorList>
    </citation>
    <scope>NUCLEOTIDE SEQUENCE [LARGE SCALE GENOMIC DNA]</scope>
    <source>
        <strain evidence="2 3">TI.2.07</strain>
    </source>
</reference>
<feature type="signal peptide" evidence="1">
    <location>
        <begin position="1"/>
        <end position="20"/>
    </location>
</feature>
<dbReference type="PANTHER" id="PTHR36573:SF1">
    <property type="entry name" value="INTERMEMBRANE PHOSPHOLIPID TRANSPORT SYSTEM BINDING PROTEIN MLAC"/>
    <property type="match status" value="1"/>
</dbReference>
<dbReference type="Proteomes" id="UP001366060">
    <property type="component" value="Unassembled WGS sequence"/>
</dbReference>
<evidence type="ECO:0000313" key="2">
    <source>
        <dbReference type="EMBL" id="MEL0658045.1"/>
    </source>
</evidence>
<dbReference type="InterPro" id="IPR042245">
    <property type="entry name" value="Tgt2/MlaC_sf"/>
</dbReference>
<dbReference type="PANTHER" id="PTHR36573">
    <property type="entry name" value="INTERMEMBRANE PHOSPHOLIPID TRANSPORT SYSTEM BINDING PROTEIN MLAC"/>
    <property type="match status" value="1"/>
</dbReference>
<evidence type="ECO:0000256" key="1">
    <source>
        <dbReference type="SAM" id="SignalP"/>
    </source>
</evidence>
<protein>
    <submittedName>
        <fullName evidence="2">ABC transporter substrate-binding protein</fullName>
    </submittedName>
</protein>
<evidence type="ECO:0000313" key="3">
    <source>
        <dbReference type="Proteomes" id="UP001366060"/>
    </source>
</evidence>
<keyword evidence="1" id="KW-0732">Signal</keyword>
<organism evidence="2 3">
    <name type="scientific">Psychromonas arctica</name>
    <dbReference type="NCBI Taxonomy" id="168275"/>
    <lineage>
        <taxon>Bacteria</taxon>
        <taxon>Pseudomonadati</taxon>
        <taxon>Pseudomonadota</taxon>
        <taxon>Gammaproteobacteria</taxon>
        <taxon>Alteromonadales</taxon>
        <taxon>Psychromonadaceae</taxon>
        <taxon>Psychromonas</taxon>
    </lineage>
</organism>